<keyword evidence="1" id="KW-0472">Membrane</keyword>
<evidence type="ECO:0000256" key="1">
    <source>
        <dbReference type="SAM" id="Phobius"/>
    </source>
</evidence>
<feature type="transmembrane region" description="Helical" evidence="1">
    <location>
        <begin position="21"/>
        <end position="45"/>
    </location>
</feature>
<evidence type="ECO:0000313" key="2">
    <source>
        <dbReference type="EMBL" id="GAA0946616.1"/>
    </source>
</evidence>
<evidence type="ECO:0000313" key="3">
    <source>
        <dbReference type="Proteomes" id="UP001500542"/>
    </source>
</evidence>
<proteinExistence type="predicted"/>
<comment type="caution">
    <text evidence="2">The sequence shown here is derived from an EMBL/GenBank/DDBJ whole genome shotgun (WGS) entry which is preliminary data.</text>
</comment>
<keyword evidence="3" id="KW-1185">Reference proteome</keyword>
<keyword evidence="1" id="KW-0812">Transmembrane</keyword>
<keyword evidence="1" id="KW-1133">Transmembrane helix</keyword>
<organism evidence="2 3">
    <name type="scientific">Kribbella koreensis</name>
    <dbReference type="NCBI Taxonomy" id="57909"/>
    <lineage>
        <taxon>Bacteria</taxon>
        <taxon>Bacillati</taxon>
        <taxon>Actinomycetota</taxon>
        <taxon>Actinomycetes</taxon>
        <taxon>Propionibacteriales</taxon>
        <taxon>Kribbellaceae</taxon>
        <taxon>Kribbella</taxon>
    </lineage>
</organism>
<gene>
    <name evidence="2" type="ORF">GCM10009554_42700</name>
</gene>
<reference evidence="2 3" key="1">
    <citation type="journal article" date="2019" name="Int. J. Syst. Evol. Microbiol.">
        <title>The Global Catalogue of Microorganisms (GCM) 10K type strain sequencing project: providing services to taxonomists for standard genome sequencing and annotation.</title>
        <authorList>
            <consortium name="The Broad Institute Genomics Platform"/>
            <consortium name="The Broad Institute Genome Sequencing Center for Infectious Disease"/>
            <person name="Wu L."/>
            <person name="Ma J."/>
        </authorList>
    </citation>
    <scope>NUCLEOTIDE SEQUENCE [LARGE SCALE GENOMIC DNA]</scope>
    <source>
        <strain evidence="2 3">JCM 10977</strain>
    </source>
</reference>
<dbReference type="EMBL" id="BAAAHK010000009">
    <property type="protein sequence ID" value="GAA0946616.1"/>
    <property type="molecule type" value="Genomic_DNA"/>
</dbReference>
<accession>A0ABN1QRX0</accession>
<sequence>MTMSDQIDNSTPDSNEPDPPFSLRTTVLMLLALVLGVSIGVLTYLAHQPVAAAIVAGMVAAGAAFAAAHRLVGKG</sequence>
<dbReference type="Proteomes" id="UP001500542">
    <property type="component" value="Unassembled WGS sequence"/>
</dbReference>
<name>A0ABN1QRX0_9ACTN</name>
<feature type="transmembrane region" description="Helical" evidence="1">
    <location>
        <begin position="51"/>
        <end position="72"/>
    </location>
</feature>
<protein>
    <submittedName>
        <fullName evidence="2">Uncharacterized protein</fullName>
    </submittedName>
</protein>